<feature type="compositionally biased region" description="Basic and acidic residues" evidence="1">
    <location>
        <begin position="420"/>
        <end position="435"/>
    </location>
</feature>
<sequence>MEVQEERPPPYTHNDPDTLQLPSVPTQDPPRVVPAATSSATNGVHLPDLKSLGLPVASHSRSASTPLDNYGPALFPKHAVDTQQWQNPGIFPHTPLPRAPVTAPRSAAEMDIGSPMDTESIVSMDEQVNGNTHKATRSQKELLAAEAIAGLGNPDYVMSPPGRSATLPPSSDHSSSQEREPLLSLVTSRHPWIGNTINGSLSAYSTTKTYSPRFVQSSADFLERNFANTVGTVGRRTGVESSLRRYLGERANEGESGSHKRRRMDNDMMDIEQGLQTPPVRAARTRGDSDISSAREETLPPYDTERSPDYEERPLTNGHTSHHGQLALLNGSDKQRGENSQSPHWSTRVMITTSGLGVALSEKSLRSLKFCLRLLREASAHIGTAMRALRMVLEDFERTTSSSTSNQQQTNEKGVGSRQLMRDMEEKRREEESRRLADRINTLSQEIWETLKKVCASVSQYTGGALPENASNLVRRQLLSVPQRWQAANVASTQSGHEGERGESAEVRGANRMVAFGKEGLDMIAQVSMVVESTIKSAEQWLDSMGRKRTSSSAPNDEKSANGLPTTEVPSKN</sequence>
<evidence type="ECO:0000313" key="2">
    <source>
        <dbReference type="EMBL" id="KAH7054317.1"/>
    </source>
</evidence>
<evidence type="ECO:0000256" key="1">
    <source>
        <dbReference type="SAM" id="MobiDB-lite"/>
    </source>
</evidence>
<dbReference type="EMBL" id="JAGTJR010000009">
    <property type="protein sequence ID" value="KAH7054317.1"/>
    <property type="molecule type" value="Genomic_DNA"/>
</dbReference>
<feature type="region of interest" description="Disordered" evidence="1">
    <location>
        <begin position="1"/>
        <end position="48"/>
    </location>
</feature>
<dbReference type="Pfam" id="PF08618">
    <property type="entry name" value="Opi1"/>
    <property type="match status" value="1"/>
</dbReference>
<accession>A0ABQ8GI85</accession>
<protein>
    <submittedName>
        <fullName evidence="2">Transcription factor Opi1-domain-containing protein</fullName>
    </submittedName>
</protein>
<organism evidence="2 3">
    <name type="scientific">Macrophomina phaseolina</name>
    <dbReference type="NCBI Taxonomy" id="35725"/>
    <lineage>
        <taxon>Eukaryota</taxon>
        <taxon>Fungi</taxon>
        <taxon>Dikarya</taxon>
        <taxon>Ascomycota</taxon>
        <taxon>Pezizomycotina</taxon>
        <taxon>Dothideomycetes</taxon>
        <taxon>Dothideomycetes incertae sedis</taxon>
        <taxon>Botryosphaeriales</taxon>
        <taxon>Botryosphaeriaceae</taxon>
        <taxon>Macrophomina</taxon>
    </lineage>
</organism>
<feature type="region of interest" description="Disordered" evidence="1">
    <location>
        <begin position="274"/>
        <end position="325"/>
    </location>
</feature>
<feature type="region of interest" description="Disordered" evidence="1">
    <location>
        <begin position="542"/>
        <end position="573"/>
    </location>
</feature>
<feature type="compositionally biased region" description="Polar residues" evidence="1">
    <location>
        <begin position="563"/>
        <end position="573"/>
    </location>
</feature>
<feature type="region of interest" description="Disordered" evidence="1">
    <location>
        <begin position="398"/>
        <end position="435"/>
    </location>
</feature>
<keyword evidence="3" id="KW-1185">Reference proteome</keyword>
<feature type="compositionally biased region" description="Low complexity" evidence="1">
    <location>
        <begin position="399"/>
        <end position="411"/>
    </location>
</feature>
<evidence type="ECO:0000313" key="3">
    <source>
        <dbReference type="Proteomes" id="UP000774617"/>
    </source>
</evidence>
<dbReference type="PANTHER" id="PTHR38406:SF1">
    <property type="entry name" value="TRANSCRIPTIONAL REPRESSOR OPI1"/>
    <property type="match status" value="1"/>
</dbReference>
<proteinExistence type="predicted"/>
<comment type="caution">
    <text evidence="2">The sequence shown here is derived from an EMBL/GenBank/DDBJ whole genome shotgun (WGS) entry which is preliminary data.</text>
</comment>
<feature type="compositionally biased region" description="Basic and acidic residues" evidence="1">
    <location>
        <begin position="285"/>
        <end position="314"/>
    </location>
</feature>
<dbReference type="InterPro" id="IPR013927">
    <property type="entry name" value="TF_Opi1_Ccg-8"/>
</dbReference>
<gene>
    <name evidence="2" type="ORF">B0J12DRAFT_450197</name>
</gene>
<name>A0ABQ8GI85_9PEZI</name>
<feature type="region of interest" description="Disordered" evidence="1">
    <location>
        <begin position="156"/>
        <end position="181"/>
    </location>
</feature>
<reference evidence="2 3" key="1">
    <citation type="journal article" date="2021" name="Nat. Commun.">
        <title>Genetic determinants of endophytism in the Arabidopsis root mycobiome.</title>
        <authorList>
            <person name="Mesny F."/>
            <person name="Miyauchi S."/>
            <person name="Thiergart T."/>
            <person name="Pickel B."/>
            <person name="Atanasova L."/>
            <person name="Karlsson M."/>
            <person name="Huettel B."/>
            <person name="Barry K.W."/>
            <person name="Haridas S."/>
            <person name="Chen C."/>
            <person name="Bauer D."/>
            <person name="Andreopoulos W."/>
            <person name="Pangilinan J."/>
            <person name="LaButti K."/>
            <person name="Riley R."/>
            <person name="Lipzen A."/>
            <person name="Clum A."/>
            <person name="Drula E."/>
            <person name="Henrissat B."/>
            <person name="Kohler A."/>
            <person name="Grigoriev I.V."/>
            <person name="Martin F.M."/>
            <person name="Hacquard S."/>
        </authorList>
    </citation>
    <scope>NUCLEOTIDE SEQUENCE [LARGE SCALE GENOMIC DNA]</scope>
    <source>
        <strain evidence="2 3">MPI-SDFR-AT-0080</strain>
    </source>
</reference>
<dbReference type="PANTHER" id="PTHR38406">
    <property type="entry name" value="TRANSCRIPTIONAL REPRESSOR OPI1"/>
    <property type="match status" value="1"/>
</dbReference>
<dbReference type="Proteomes" id="UP000774617">
    <property type="component" value="Unassembled WGS sequence"/>
</dbReference>